<proteinExistence type="predicted"/>
<reference evidence="2" key="1">
    <citation type="submission" date="2018-05" db="EMBL/GenBank/DDBJ databases">
        <title>Draft genome of Mucuna pruriens seed.</title>
        <authorList>
            <person name="Nnadi N.E."/>
            <person name="Vos R."/>
            <person name="Hasami M.H."/>
            <person name="Devisetty U.K."/>
            <person name="Aguiy J.C."/>
        </authorList>
    </citation>
    <scope>NUCLEOTIDE SEQUENCE [LARGE SCALE GENOMIC DNA]</scope>
    <source>
        <strain evidence="2">JCA_2017</strain>
    </source>
</reference>
<organism evidence="2 3">
    <name type="scientific">Mucuna pruriens</name>
    <name type="common">Velvet bean</name>
    <name type="synonym">Dolichos pruriens</name>
    <dbReference type="NCBI Taxonomy" id="157652"/>
    <lineage>
        <taxon>Eukaryota</taxon>
        <taxon>Viridiplantae</taxon>
        <taxon>Streptophyta</taxon>
        <taxon>Embryophyta</taxon>
        <taxon>Tracheophyta</taxon>
        <taxon>Spermatophyta</taxon>
        <taxon>Magnoliopsida</taxon>
        <taxon>eudicotyledons</taxon>
        <taxon>Gunneridae</taxon>
        <taxon>Pentapetalae</taxon>
        <taxon>rosids</taxon>
        <taxon>fabids</taxon>
        <taxon>Fabales</taxon>
        <taxon>Fabaceae</taxon>
        <taxon>Papilionoideae</taxon>
        <taxon>50 kb inversion clade</taxon>
        <taxon>NPAAA clade</taxon>
        <taxon>indigoferoid/millettioid clade</taxon>
        <taxon>Phaseoleae</taxon>
        <taxon>Mucuna</taxon>
    </lineage>
</organism>
<accession>A0A371E039</accession>
<comment type="caution">
    <text evidence="2">The sequence shown here is derived from an EMBL/GenBank/DDBJ whole genome shotgun (WGS) entry which is preliminary data.</text>
</comment>
<feature type="compositionally biased region" description="Low complexity" evidence="1">
    <location>
        <begin position="14"/>
        <end position="24"/>
    </location>
</feature>
<dbReference type="Proteomes" id="UP000257109">
    <property type="component" value="Unassembled WGS sequence"/>
</dbReference>
<dbReference type="EMBL" id="QJKJ01017829">
    <property type="protein sequence ID" value="RDX58108.1"/>
    <property type="molecule type" value="Genomic_DNA"/>
</dbReference>
<feature type="non-terminal residue" evidence="2">
    <location>
        <position position="1"/>
    </location>
</feature>
<evidence type="ECO:0000256" key="1">
    <source>
        <dbReference type="SAM" id="MobiDB-lite"/>
    </source>
</evidence>
<feature type="region of interest" description="Disordered" evidence="1">
    <location>
        <begin position="1"/>
        <end position="24"/>
    </location>
</feature>
<name>A0A371E039_MUCPR</name>
<sequence length="130" mass="14541">MDKPKPLTRSYLGTTTPPQTTIGKTPFQLAFGINTTIPIKVDKPFIKQNNFSSDDNSDAIKRTSLHLARGVLTEDDKEIQVQGVTKRLRGGRLGLEEDREAKKKKEDDKLATNWEGPFRVKECSATVPID</sequence>
<evidence type="ECO:0000313" key="3">
    <source>
        <dbReference type="Proteomes" id="UP000257109"/>
    </source>
</evidence>
<keyword evidence="3" id="KW-1185">Reference proteome</keyword>
<evidence type="ECO:0000313" key="2">
    <source>
        <dbReference type="EMBL" id="RDX58108.1"/>
    </source>
</evidence>
<protein>
    <submittedName>
        <fullName evidence="2">Uncharacterized protein</fullName>
    </submittedName>
</protein>
<dbReference type="AlphaFoldDB" id="A0A371E039"/>
<gene>
    <name evidence="2" type="ORF">CR513_62599</name>
</gene>